<sequence>MALNDYTGRAALTAVDLINSYDVMTGTDTLTSGNEAAALLRRRGWVVDRPVSAANLGRLRDLRPRLRFVFGNADVAKSVEDLNRLLRELQAQPQLTDHDGAWHWHYARPKAPLPERVATTCVMALLTVIAEGDAPRLKVCEGSDCANVFIDASRPGSRRFCDSKGCGNRAHVSAYRERKKHAASDDDMSY</sequence>
<reference evidence="2 3" key="1">
    <citation type="submission" date="2017-04" db="EMBL/GenBank/DDBJ databases">
        <authorList>
            <person name="Afonso C.L."/>
            <person name="Miller P.J."/>
            <person name="Scott M.A."/>
            <person name="Spackman E."/>
            <person name="Goraichik I."/>
            <person name="Dimitrov K.M."/>
            <person name="Suarez D.L."/>
            <person name="Swayne D.E."/>
        </authorList>
    </citation>
    <scope>NUCLEOTIDE SEQUENCE [LARGE SCALE GENOMIC DNA]</scope>
    <source>
        <strain evidence="2 3">DSM 43828</strain>
    </source>
</reference>
<gene>
    <name evidence="2" type="ORF">SAMN05661093_09989</name>
</gene>
<evidence type="ECO:0000313" key="2">
    <source>
        <dbReference type="EMBL" id="SMD26406.1"/>
    </source>
</evidence>
<dbReference type="Proteomes" id="UP000192674">
    <property type="component" value="Unassembled WGS sequence"/>
</dbReference>
<dbReference type="InterPro" id="IPR023286">
    <property type="entry name" value="ABATE_dom_sf"/>
</dbReference>
<proteinExistence type="predicted"/>
<dbReference type="PANTHER" id="PTHR35525">
    <property type="entry name" value="BLL6575 PROTEIN"/>
    <property type="match status" value="1"/>
</dbReference>
<name>A0A1Y5Y782_KIBAR</name>
<dbReference type="EMBL" id="FWXV01000014">
    <property type="protein sequence ID" value="SMD26406.1"/>
    <property type="molecule type" value="Genomic_DNA"/>
</dbReference>
<dbReference type="PANTHER" id="PTHR35525:SF3">
    <property type="entry name" value="BLL6575 PROTEIN"/>
    <property type="match status" value="1"/>
</dbReference>
<dbReference type="Pfam" id="PF07336">
    <property type="entry name" value="ABATE"/>
    <property type="match status" value="1"/>
</dbReference>
<dbReference type="InterPro" id="IPR010852">
    <property type="entry name" value="ABATE"/>
</dbReference>
<feature type="domain" description="Zinc finger CGNR" evidence="1">
    <location>
        <begin position="136"/>
        <end position="179"/>
    </location>
</feature>
<dbReference type="InterPro" id="IPR021005">
    <property type="entry name" value="Znf_CGNR"/>
</dbReference>
<keyword evidence="3" id="KW-1185">Reference proteome</keyword>
<dbReference type="SUPFAM" id="SSF160904">
    <property type="entry name" value="Jann2411-like"/>
    <property type="match status" value="1"/>
</dbReference>
<dbReference type="Pfam" id="PF11706">
    <property type="entry name" value="zf-CGNR"/>
    <property type="match status" value="1"/>
</dbReference>
<protein>
    <submittedName>
        <fullName evidence="2">Conserved protein containing a Zn-ribbon-like motif, possibly RNA-binding</fullName>
    </submittedName>
</protein>
<dbReference type="Gene3D" id="1.10.3300.10">
    <property type="entry name" value="Jann2411-like domain"/>
    <property type="match status" value="1"/>
</dbReference>
<dbReference type="OrthoDB" id="3531194at2"/>
<dbReference type="AlphaFoldDB" id="A0A1Y5Y782"/>
<evidence type="ECO:0000259" key="1">
    <source>
        <dbReference type="Pfam" id="PF11706"/>
    </source>
</evidence>
<evidence type="ECO:0000313" key="3">
    <source>
        <dbReference type="Proteomes" id="UP000192674"/>
    </source>
</evidence>
<dbReference type="RefSeq" id="WP_084434240.1">
    <property type="nucleotide sequence ID" value="NZ_FWXV01000014.1"/>
</dbReference>
<accession>A0A1Y5Y782</accession>
<organism evidence="2 3">
    <name type="scientific">Kibdelosporangium aridum</name>
    <dbReference type="NCBI Taxonomy" id="2030"/>
    <lineage>
        <taxon>Bacteria</taxon>
        <taxon>Bacillati</taxon>
        <taxon>Actinomycetota</taxon>
        <taxon>Actinomycetes</taxon>
        <taxon>Pseudonocardiales</taxon>
        <taxon>Pseudonocardiaceae</taxon>
        <taxon>Kibdelosporangium</taxon>
    </lineage>
</organism>